<evidence type="ECO:0000256" key="1">
    <source>
        <dbReference type="ARBA" id="ARBA00000085"/>
    </source>
</evidence>
<evidence type="ECO:0000256" key="6">
    <source>
        <dbReference type="ARBA" id="ARBA00022777"/>
    </source>
</evidence>
<feature type="transmembrane region" description="Helical" evidence="10">
    <location>
        <begin position="277"/>
        <end position="296"/>
    </location>
</feature>
<keyword evidence="5" id="KW-0547">Nucleotide-binding</keyword>
<feature type="domain" description="Signal transduction histidine kinase subgroup 3 dimerisation and phosphoacceptor" evidence="11">
    <location>
        <begin position="459"/>
        <end position="524"/>
    </location>
</feature>
<evidence type="ECO:0000256" key="9">
    <source>
        <dbReference type="SAM" id="Coils"/>
    </source>
</evidence>
<keyword evidence="8" id="KW-0902">Two-component regulatory system</keyword>
<feature type="transmembrane region" description="Helical" evidence="10">
    <location>
        <begin position="184"/>
        <end position="202"/>
    </location>
</feature>
<dbReference type="InterPro" id="IPR011712">
    <property type="entry name" value="Sig_transdc_His_kin_sub3_dim/P"/>
</dbReference>
<reference evidence="13" key="1">
    <citation type="journal article" date="2019" name="Int. J. Syst. Evol. Microbiol.">
        <title>The Global Catalogue of Microorganisms (GCM) 10K type strain sequencing project: providing services to taxonomists for standard genome sequencing and annotation.</title>
        <authorList>
            <consortium name="The Broad Institute Genomics Platform"/>
            <consortium name="The Broad Institute Genome Sequencing Center for Infectious Disease"/>
            <person name="Wu L."/>
            <person name="Ma J."/>
        </authorList>
    </citation>
    <scope>NUCLEOTIDE SEQUENCE [LARGE SCALE GENOMIC DNA]</scope>
    <source>
        <strain evidence="13">CCUG 57113</strain>
    </source>
</reference>
<dbReference type="Proteomes" id="UP001596105">
    <property type="component" value="Unassembled WGS sequence"/>
</dbReference>
<evidence type="ECO:0000256" key="3">
    <source>
        <dbReference type="ARBA" id="ARBA00022553"/>
    </source>
</evidence>
<sequence length="668" mass="75299">MRKATLSLIAWLTFCAAVLALFVPSFYIKGDVGLGNQRSPVASLSKNWQVHYGPVPPVEGADQWQAFGESEWRKLERYTGTIWVKRTLPAIPWRNPYLFVGGMNRFEVELDGRSVYRFNMDDGPVYNQFLMTRHPIRIDPGDEGKTLSLRIEWDRLPFFANAWILAGNPDQMLAQFLRNDAVRYVYAVLYMVATLAGIVLYARRREKLFFWFSTLAFTAGFGLLFLCTSLQWFADVGALYYWRDLLLPIGVWAFAGLYAEALGSVNRLPVRITKNTLLIYAVACFVAGLKSPTLYWKMLTAGFPWLALASIGVVTFAMFKYPAVSQPPIEKKWLRRGFIVQVVCGLGHILSNSFSSLDKWLIHAPYLLTIIGNLLANGLFLFMICNAMILIYRVRSVYRESERNAKELQSKNSELEQFHRNLEQLVATRTMELEEVNRSLSDTLREKAETMAEMSVLEERNRIAHEMHDVVGHTLTAAIVQLEAGKKLAAKEGALPIGKLDTVSGLVRKGLDDIRKTVRMLKTDAPHANIEASLRELIRETVETMEVAIEAYIDIPRELGRLTEQVVYHALQEGLTNGIRHGRCSWFKYSLRPSEGGDTLDIRLWNDGVPYGQAKLGFGLTTMMERIRLLGGTFSVGSSTDEDGAPAGCEIAITLPLQGQSAEDRKAL</sequence>
<proteinExistence type="predicted"/>
<keyword evidence="10" id="KW-0812">Transmembrane</keyword>
<evidence type="ECO:0000256" key="10">
    <source>
        <dbReference type="SAM" id="Phobius"/>
    </source>
</evidence>
<evidence type="ECO:0000256" key="2">
    <source>
        <dbReference type="ARBA" id="ARBA00012438"/>
    </source>
</evidence>
<evidence type="ECO:0000256" key="8">
    <source>
        <dbReference type="ARBA" id="ARBA00023012"/>
    </source>
</evidence>
<evidence type="ECO:0000313" key="12">
    <source>
        <dbReference type="EMBL" id="MFC5470640.1"/>
    </source>
</evidence>
<dbReference type="PANTHER" id="PTHR24421">
    <property type="entry name" value="NITRATE/NITRITE SENSOR PROTEIN NARX-RELATED"/>
    <property type="match status" value="1"/>
</dbReference>
<accession>A0ABW0LXR8</accession>
<feature type="transmembrane region" description="Helical" evidence="10">
    <location>
        <begin position="245"/>
        <end position="265"/>
    </location>
</feature>
<dbReference type="PANTHER" id="PTHR24421:SF10">
    <property type="entry name" value="NITRATE_NITRITE SENSOR PROTEIN NARQ"/>
    <property type="match status" value="1"/>
</dbReference>
<dbReference type="SUPFAM" id="SSF55874">
    <property type="entry name" value="ATPase domain of HSP90 chaperone/DNA topoisomerase II/histidine kinase"/>
    <property type="match status" value="1"/>
</dbReference>
<protein>
    <recommendedName>
        <fullName evidence="2">histidine kinase</fullName>
        <ecNumber evidence="2">2.7.13.3</ecNumber>
    </recommendedName>
</protein>
<feature type="transmembrane region" description="Helical" evidence="10">
    <location>
        <begin position="333"/>
        <end position="350"/>
    </location>
</feature>
<keyword evidence="6 12" id="KW-0418">Kinase</keyword>
<dbReference type="InterPro" id="IPR050482">
    <property type="entry name" value="Sensor_HK_TwoCompSys"/>
</dbReference>
<keyword evidence="13" id="KW-1185">Reference proteome</keyword>
<name>A0ABW0LXR8_9BACL</name>
<keyword evidence="9" id="KW-0175">Coiled coil</keyword>
<dbReference type="EMBL" id="JBHSMH010000068">
    <property type="protein sequence ID" value="MFC5470640.1"/>
    <property type="molecule type" value="Genomic_DNA"/>
</dbReference>
<evidence type="ECO:0000256" key="5">
    <source>
        <dbReference type="ARBA" id="ARBA00022741"/>
    </source>
</evidence>
<feature type="transmembrane region" description="Helical" evidence="10">
    <location>
        <begin position="370"/>
        <end position="392"/>
    </location>
</feature>
<dbReference type="Gene3D" id="3.30.565.10">
    <property type="entry name" value="Histidine kinase-like ATPase, C-terminal domain"/>
    <property type="match status" value="1"/>
</dbReference>
<dbReference type="GO" id="GO:0016301">
    <property type="term" value="F:kinase activity"/>
    <property type="evidence" value="ECO:0007669"/>
    <property type="project" value="UniProtKB-KW"/>
</dbReference>
<keyword evidence="3" id="KW-0597">Phosphoprotein</keyword>
<comment type="catalytic activity">
    <reaction evidence="1">
        <text>ATP + protein L-histidine = ADP + protein N-phospho-L-histidine.</text>
        <dbReference type="EC" id="2.7.13.3"/>
    </reaction>
</comment>
<dbReference type="CDD" id="cd16917">
    <property type="entry name" value="HATPase_UhpB-NarQ-NarX-like"/>
    <property type="match status" value="1"/>
</dbReference>
<comment type="caution">
    <text evidence="12">The sequence shown here is derived from an EMBL/GenBank/DDBJ whole genome shotgun (WGS) entry which is preliminary data.</text>
</comment>
<dbReference type="Gene3D" id="1.20.5.1930">
    <property type="match status" value="1"/>
</dbReference>
<dbReference type="InterPro" id="IPR036890">
    <property type="entry name" value="HATPase_C_sf"/>
</dbReference>
<keyword evidence="10" id="KW-0472">Membrane</keyword>
<dbReference type="EC" id="2.7.13.3" evidence="2"/>
<evidence type="ECO:0000313" key="13">
    <source>
        <dbReference type="Proteomes" id="UP001596105"/>
    </source>
</evidence>
<keyword evidence="10" id="KW-1133">Transmembrane helix</keyword>
<gene>
    <name evidence="12" type="ORF">ACFPPD_18255</name>
</gene>
<keyword evidence="4" id="KW-0808">Transferase</keyword>
<organism evidence="12 13">
    <name type="scientific">Cohnella suwonensis</name>
    <dbReference type="NCBI Taxonomy" id="696072"/>
    <lineage>
        <taxon>Bacteria</taxon>
        <taxon>Bacillati</taxon>
        <taxon>Bacillota</taxon>
        <taxon>Bacilli</taxon>
        <taxon>Bacillales</taxon>
        <taxon>Paenibacillaceae</taxon>
        <taxon>Cohnella</taxon>
    </lineage>
</organism>
<feature type="transmembrane region" description="Helical" evidence="10">
    <location>
        <begin position="302"/>
        <end position="321"/>
    </location>
</feature>
<feature type="coiled-coil region" evidence="9">
    <location>
        <begin position="398"/>
        <end position="460"/>
    </location>
</feature>
<evidence type="ECO:0000259" key="11">
    <source>
        <dbReference type="Pfam" id="PF07730"/>
    </source>
</evidence>
<keyword evidence="7" id="KW-0067">ATP-binding</keyword>
<dbReference type="RefSeq" id="WP_209751448.1">
    <property type="nucleotide sequence ID" value="NZ_JBHSMH010000068.1"/>
</dbReference>
<dbReference type="Pfam" id="PF07730">
    <property type="entry name" value="HisKA_3"/>
    <property type="match status" value="1"/>
</dbReference>
<feature type="transmembrane region" description="Helical" evidence="10">
    <location>
        <begin position="209"/>
        <end position="233"/>
    </location>
</feature>
<evidence type="ECO:0000256" key="4">
    <source>
        <dbReference type="ARBA" id="ARBA00022679"/>
    </source>
</evidence>
<evidence type="ECO:0000256" key="7">
    <source>
        <dbReference type="ARBA" id="ARBA00022840"/>
    </source>
</evidence>